<evidence type="ECO:0000313" key="4">
    <source>
        <dbReference type="Proteomes" id="UP000622638"/>
    </source>
</evidence>
<keyword evidence="4" id="KW-1185">Reference proteome</keyword>
<dbReference type="AlphaFoldDB" id="A0A6I3T5E3"/>
<dbReference type="RefSeq" id="WP_155473376.1">
    <property type="nucleotide sequence ID" value="NZ_BMKG01000001.1"/>
</dbReference>
<protein>
    <submittedName>
        <fullName evidence="2">Type VI secretion system-associated protein TagF</fullName>
    </submittedName>
    <submittedName>
        <fullName evidence="1">Type VI secretion-associated protein</fullName>
    </submittedName>
</protein>
<dbReference type="Pfam" id="PF09867">
    <property type="entry name" value="TagF_N"/>
    <property type="match status" value="1"/>
</dbReference>
<accession>A0A6I3T5E3</accession>
<reference evidence="4" key="2">
    <citation type="journal article" date="2019" name="Int. J. Syst. Evol. Microbiol.">
        <title>The Global Catalogue of Microorganisms (GCM) 10K type strain sequencing project: providing services to taxonomists for standard genome sequencing and annotation.</title>
        <authorList>
            <consortium name="The Broad Institute Genomics Platform"/>
            <consortium name="The Broad Institute Genome Sequencing Center for Infectious Disease"/>
            <person name="Wu L."/>
            <person name="Ma J."/>
        </authorList>
    </citation>
    <scope>NUCLEOTIDE SEQUENCE [LARGE SCALE GENOMIC DNA]</scope>
    <source>
        <strain evidence="4">CGMCC 1.15931</strain>
    </source>
</reference>
<dbReference type="Proteomes" id="UP000622638">
    <property type="component" value="Unassembled WGS sequence"/>
</dbReference>
<evidence type="ECO:0000313" key="2">
    <source>
        <dbReference type="EMBL" id="MTV56135.1"/>
    </source>
</evidence>
<comment type="caution">
    <text evidence="2">The sequence shown here is derived from an EMBL/GenBank/DDBJ whole genome shotgun (WGS) entry which is preliminary data.</text>
</comment>
<proteinExistence type="predicted"/>
<organism evidence="2 3">
    <name type="scientific">Pseudoduganella buxea</name>
    <dbReference type="NCBI Taxonomy" id="1949069"/>
    <lineage>
        <taxon>Bacteria</taxon>
        <taxon>Pseudomonadati</taxon>
        <taxon>Pseudomonadota</taxon>
        <taxon>Betaproteobacteria</taxon>
        <taxon>Burkholderiales</taxon>
        <taxon>Oxalobacteraceae</taxon>
        <taxon>Telluria group</taxon>
        <taxon>Pseudoduganella</taxon>
    </lineage>
</organism>
<dbReference type="OrthoDB" id="9801841at2"/>
<reference evidence="1" key="4">
    <citation type="submission" date="2024-05" db="EMBL/GenBank/DDBJ databases">
        <authorList>
            <person name="Sun Q."/>
            <person name="Zhou Y."/>
        </authorList>
    </citation>
    <scope>NUCLEOTIDE SEQUENCE</scope>
    <source>
        <strain evidence="1">CGMCC 1.15931</strain>
    </source>
</reference>
<reference evidence="2 3" key="3">
    <citation type="submission" date="2019-11" db="EMBL/GenBank/DDBJ databases">
        <title>Type strains purchased from KCTC, JCM and DSMZ.</title>
        <authorList>
            <person name="Lu H."/>
        </authorList>
    </citation>
    <scope>NUCLEOTIDE SEQUENCE [LARGE SCALE GENOMIC DNA]</scope>
    <source>
        <strain evidence="2 3">KCTC 52429</strain>
    </source>
</reference>
<dbReference type="NCBIfam" id="TIGR03373">
    <property type="entry name" value="VI_minor_4"/>
    <property type="match status" value="1"/>
</dbReference>
<dbReference type="InterPro" id="IPR017748">
    <property type="entry name" value="TagF"/>
</dbReference>
<reference evidence="1" key="1">
    <citation type="journal article" date="2014" name="Int. J. Syst. Evol. Microbiol.">
        <title>Complete genome of a new Firmicutes species belonging to the dominant human colonic microbiota ('Ruminococcus bicirculans') reveals two chromosomes and a selective capacity to utilize plant glucans.</title>
        <authorList>
            <consortium name="NISC Comparative Sequencing Program"/>
            <person name="Wegmann U."/>
            <person name="Louis P."/>
            <person name="Goesmann A."/>
            <person name="Henrissat B."/>
            <person name="Duncan S.H."/>
            <person name="Flint H.J."/>
        </authorList>
    </citation>
    <scope>NUCLEOTIDE SEQUENCE</scope>
    <source>
        <strain evidence="1">CGMCC 1.15931</strain>
    </source>
</reference>
<evidence type="ECO:0000313" key="3">
    <source>
        <dbReference type="Proteomes" id="UP000430634"/>
    </source>
</evidence>
<gene>
    <name evidence="2" type="primary">tagF</name>
    <name evidence="1" type="ORF">GCM10011572_02560</name>
    <name evidence="2" type="ORF">GM672_25760</name>
</gene>
<sequence length="326" mass="34899">MSIHIGYFGKLATRSDFVKSGEQHALAGLLDAWVDATLAQLTTNTRWKLHYDALAPLHFAFVGPHSRHVVAGHMVASGDLSGRRFPFIAMSALEVPAPGTFLASSPLALAGAWRQMAGLTAAVQDAADPAGALQTVSGAVLDADAVRASHAGELDAFAAAHDIAALEALLAVDGHRHDVRGILLGIGLLLQPFEWTGSTRLDRSLALPLPRDPALRPRVAAFWLALVAPFLRRQEVNHHNIELALFMSELRGRPTFVIGFAGATPGTLRAVIDPEYGATHLIGFDDVAWVDDMIAHDHAVRRLSACLAQGSLSLRTAVDLFRETFA</sequence>
<dbReference type="Gene3D" id="3.40.1730.10">
    <property type="entry name" value="pa0076 domain"/>
    <property type="match status" value="1"/>
</dbReference>
<name>A0A6I3T5E3_9BURK</name>
<dbReference type="InterPro" id="IPR038225">
    <property type="entry name" value="TagF_sf"/>
</dbReference>
<evidence type="ECO:0000313" key="1">
    <source>
        <dbReference type="EMBL" id="GGB84126.1"/>
    </source>
</evidence>
<dbReference type="Proteomes" id="UP000430634">
    <property type="component" value="Unassembled WGS sequence"/>
</dbReference>
<dbReference type="EMBL" id="BMKG01000001">
    <property type="protein sequence ID" value="GGB84126.1"/>
    <property type="molecule type" value="Genomic_DNA"/>
</dbReference>
<dbReference type="EMBL" id="WNKZ01000134">
    <property type="protein sequence ID" value="MTV56135.1"/>
    <property type="molecule type" value="Genomic_DNA"/>
</dbReference>